<feature type="transmembrane region" description="Helical" evidence="1">
    <location>
        <begin position="16"/>
        <end position="41"/>
    </location>
</feature>
<sequence length="205" mass="23587">MDTVPENACMGPGLVLIFWGVIFSVIAAVWVALVVAAIWGWKRNIVWLKWGATVAAGLFAVAAVAIVGFFAFGVYWFSRPTEVFHEAFREYPSPEVSDLESRQFFFADNGEVRMRFITTRLEYERLVPGDLRPSSAEEVRRRMGIRSEGDPEWWTFQFNPSWQYALRETERDANRAGKRGFFWELEVFAYDPSASVAYYFFSGID</sequence>
<gene>
    <name evidence="2" type="ORF">K1X11_018785</name>
</gene>
<feature type="transmembrane region" description="Helical" evidence="1">
    <location>
        <begin position="53"/>
        <end position="77"/>
    </location>
</feature>
<reference evidence="2 3" key="1">
    <citation type="submission" date="2021-08" db="EMBL/GenBank/DDBJ databases">
        <authorList>
            <person name="Zhang D."/>
            <person name="Zhang A."/>
            <person name="Wang L."/>
        </authorList>
    </citation>
    <scope>NUCLEOTIDE SEQUENCE [LARGE SCALE GENOMIC DNA]</scope>
    <source>
        <strain evidence="2 3">WL0086</strain>
    </source>
</reference>
<name>A0ABZ1C559_9BACT</name>
<evidence type="ECO:0008006" key="4">
    <source>
        <dbReference type="Google" id="ProtNLM"/>
    </source>
</evidence>
<accession>A0ABZ1C559</accession>
<evidence type="ECO:0000256" key="1">
    <source>
        <dbReference type="SAM" id="Phobius"/>
    </source>
</evidence>
<dbReference type="Proteomes" id="UP000738431">
    <property type="component" value="Chromosome"/>
</dbReference>
<keyword evidence="3" id="KW-1185">Reference proteome</keyword>
<evidence type="ECO:0000313" key="3">
    <source>
        <dbReference type="Proteomes" id="UP000738431"/>
    </source>
</evidence>
<dbReference type="RefSeq" id="WP_221030698.1">
    <property type="nucleotide sequence ID" value="NZ_CP139781.1"/>
</dbReference>
<organism evidence="2 3">
    <name type="scientific">Actomonas aquatica</name>
    <dbReference type="NCBI Taxonomy" id="2866162"/>
    <lineage>
        <taxon>Bacteria</taxon>
        <taxon>Pseudomonadati</taxon>
        <taxon>Verrucomicrobiota</taxon>
        <taxon>Opitutia</taxon>
        <taxon>Opitutales</taxon>
        <taxon>Opitutaceae</taxon>
        <taxon>Actomonas</taxon>
    </lineage>
</organism>
<keyword evidence="1" id="KW-1133">Transmembrane helix</keyword>
<reference evidence="2 3" key="2">
    <citation type="submission" date="2023-12" db="EMBL/GenBank/DDBJ databases">
        <title>Description of an unclassified Opitutus bacterium of Verrucomicrobiota.</title>
        <authorList>
            <person name="Zhang D.-F."/>
        </authorList>
    </citation>
    <scope>NUCLEOTIDE SEQUENCE [LARGE SCALE GENOMIC DNA]</scope>
    <source>
        <strain evidence="2 3">WL0086</strain>
    </source>
</reference>
<dbReference type="EMBL" id="CP139781">
    <property type="protein sequence ID" value="WRQ86863.1"/>
    <property type="molecule type" value="Genomic_DNA"/>
</dbReference>
<protein>
    <recommendedName>
        <fullName evidence="4">Cation/multidrug efflux pump</fullName>
    </recommendedName>
</protein>
<evidence type="ECO:0000313" key="2">
    <source>
        <dbReference type="EMBL" id="WRQ86863.1"/>
    </source>
</evidence>
<keyword evidence="1" id="KW-0472">Membrane</keyword>
<proteinExistence type="predicted"/>
<keyword evidence="1" id="KW-0812">Transmembrane</keyword>